<feature type="domain" description="SLH" evidence="4">
    <location>
        <begin position="1641"/>
        <end position="1704"/>
    </location>
</feature>
<proteinExistence type="predicted"/>
<feature type="domain" description="SLH" evidence="4">
    <location>
        <begin position="1573"/>
        <end position="1640"/>
    </location>
</feature>
<dbReference type="SUPFAM" id="SSF49373">
    <property type="entry name" value="Invasin/intimin cell-adhesion fragments"/>
    <property type="match status" value="1"/>
</dbReference>
<dbReference type="Pfam" id="PF10102">
    <property type="entry name" value="DUF2341"/>
    <property type="match status" value="1"/>
</dbReference>
<dbReference type="Pfam" id="PF02368">
    <property type="entry name" value="Big_2"/>
    <property type="match status" value="1"/>
</dbReference>
<dbReference type="SMART" id="SM00635">
    <property type="entry name" value="BID_2"/>
    <property type="match status" value="3"/>
</dbReference>
<dbReference type="InterPro" id="IPR013320">
    <property type="entry name" value="ConA-like_dom_sf"/>
</dbReference>
<dbReference type="InterPro" id="IPR018765">
    <property type="entry name" value="DUF2341"/>
</dbReference>
<gene>
    <name evidence="5" type="ORF">KCTCHS21_53200</name>
</gene>
<dbReference type="SUPFAM" id="SSF56300">
    <property type="entry name" value="Metallo-dependent phosphatases"/>
    <property type="match status" value="1"/>
</dbReference>
<reference evidence="5 6" key="1">
    <citation type="submission" date="2019-01" db="EMBL/GenBank/DDBJ databases">
        <title>Complete genome sequence of Cohnella hallensis HS21 isolated from Korean fir (Abies koreana) rhizospheric soil.</title>
        <authorList>
            <person name="Jiang L."/>
            <person name="Kang S.W."/>
            <person name="Kim S."/>
            <person name="Jung J."/>
            <person name="Kim C.Y."/>
            <person name="Kim D.H."/>
            <person name="Kim S.W."/>
            <person name="Lee J."/>
        </authorList>
    </citation>
    <scope>NUCLEOTIDE SEQUENCE [LARGE SCALE GENOMIC DNA]</scope>
    <source>
        <strain evidence="5 6">HS21</strain>
    </source>
</reference>
<dbReference type="Pfam" id="PF00149">
    <property type="entry name" value="Metallophos"/>
    <property type="match status" value="1"/>
</dbReference>
<dbReference type="InterPro" id="IPR003343">
    <property type="entry name" value="Big_2"/>
</dbReference>
<dbReference type="GO" id="GO:0016787">
    <property type="term" value="F:hydrolase activity"/>
    <property type="evidence" value="ECO:0007669"/>
    <property type="project" value="InterPro"/>
</dbReference>
<evidence type="ECO:0000256" key="1">
    <source>
        <dbReference type="ARBA" id="ARBA00022729"/>
    </source>
</evidence>
<feature type="compositionally biased region" description="Gly residues" evidence="3">
    <location>
        <begin position="1344"/>
        <end position="1365"/>
    </location>
</feature>
<evidence type="ECO:0000256" key="3">
    <source>
        <dbReference type="SAM" id="MobiDB-lite"/>
    </source>
</evidence>
<dbReference type="Gene3D" id="2.60.120.200">
    <property type="match status" value="1"/>
</dbReference>
<dbReference type="EMBL" id="AP019400">
    <property type="protein sequence ID" value="BBI35921.1"/>
    <property type="molecule type" value="Genomic_DNA"/>
</dbReference>
<dbReference type="SUPFAM" id="SSF49899">
    <property type="entry name" value="Concanavalin A-like lectins/glucanases"/>
    <property type="match status" value="1"/>
</dbReference>
<dbReference type="InterPro" id="IPR004843">
    <property type="entry name" value="Calcineurin-like_PHP"/>
</dbReference>
<evidence type="ECO:0000313" key="5">
    <source>
        <dbReference type="EMBL" id="BBI35921.1"/>
    </source>
</evidence>
<dbReference type="PANTHER" id="PTHR43143:SF5">
    <property type="entry name" value="SECRETED PROTEIN"/>
    <property type="match status" value="1"/>
</dbReference>
<feature type="domain" description="SLH" evidence="4">
    <location>
        <begin position="1707"/>
        <end position="1763"/>
    </location>
</feature>
<dbReference type="Proteomes" id="UP000289856">
    <property type="component" value="Chromosome"/>
</dbReference>
<dbReference type="InterPro" id="IPR029052">
    <property type="entry name" value="Metallo-depent_PP-like"/>
</dbReference>
<keyword evidence="2" id="KW-1015">Disulfide bond</keyword>
<feature type="region of interest" description="Disordered" evidence="3">
    <location>
        <begin position="1340"/>
        <end position="1371"/>
    </location>
</feature>
<dbReference type="OrthoDB" id="9772095at2"/>
<dbReference type="SMART" id="SM00560">
    <property type="entry name" value="LamGL"/>
    <property type="match status" value="1"/>
</dbReference>
<dbReference type="KEGG" id="cohn:KCTCHS21_53200"/>
<dbReference type="Gene3D" id="2.60.40.1080">
    <property type="match status" value="3"/>
</dbReference>
<name>A0A3T1DCP1_9BACL</name>
<dbReference type="InterPro" id="IPR008964">
    <property type="entry name" value="Invasin/intimin_cell_adhesion"/>
</dbReference>
<keyword evidence="6" id="KW-1185">Reference proteome</keyword>
<protein>
    <recommendedName>
        <fullName evidence="4">SLH domain-containing protein</fullName>
    </recommendedName>
</protein>
<keyword evidence="1" id="KW-0732">Signal</keyword>
<dbReference type="InterPro" id="IPR001119">
    <property type="entry name" value="SLH_dom"/>
</dbReference>
<evidence type="ECO:0000313" key="6">
    <source>
        <dbReference type="Proteomes" id="UP000289856"/>
    </source>
</evidence>
<dbReference type="PROSITE" id="PS51272">
    <property type="entry name" value="SLH"/>
    <property type="match status" value="3"/>
</dbReference>
<dbReference type="Pfam" id="PF13385">
    <property type="entry name" value="Laminin_G_3"/>
    <property type="match status" value="1"/>
</dbReference>
<accession>A0A3T1DCP1</accession>
<dbReference type="PANTHER" id="PTHR43143">
    <property type="entry name" value="METALLOPHOSPHOESTERASE, CALCINEURIN SUPERFAMILY"/>
    <property type="match status" value="1"/>
</dbReference>
<organism evidence="5 6">
    <name type="scientific">Cohnella abietis</name>
    <dbReference type="NCBI Taxonomy" id="2507935"/>
    <lineage>
        <taxon>Bacteria</taxon>
        <taxon>Bacillati</taxon>
        <taxon>Bacillota</taxon>
        <taxon>Bacilli</taxon>
        <taxon>Bacillales</taxon>
        <taxon>Paenibacillaceae</taxon>
        <taxon>Cohnella</taxon>
    </lineage>
</organism>
<dbReference type="InterPro" id="IPR051918">
    <property type="entry name" value="STPP_CPPED1"/>
</dbReference>
<dbReference type="Pfam" id="PF00395">
    <property type="entry name" value="SLH"/>
    <property type="match status" value="2"/>
</dbReference>
<dbReference type="InterPro" id="IPR006558">
    <property type="entry name" value="LamG-like"/>
</dbReference>
<dbReference type="Gene3D" id="3.60.21.10">
    <property type="match status" value="1"/>
</dbReference>
<sequence>MHLFMRLRKSCSLVLALLLLCELLLSLPLQQVARAAEAPVPSQWQDPDRNYRIKLNFDNLVGTENLTNFSVPIRLDSSMIDYKVTNESDLKFYSNDQTKQLPYEVEKWNVKDESIVWVQVPFIGAASDQDAIWLYYGGTTLVDSQAKKVWDPNYLLVYHFGERIEDYFAKAERVKQFSDSTSNDNTGLRNTIGAGNSGVSYTIEGKEDPYNMVGRYYESHRGYVRAKNGNVGDGEGQITISAWARANEYEFTTLSANLISRVRGTASVNDAYVLKLSAGKWIANLFTDSTDSAVNGKATGAELVACDVTKDWTYLTLTYDKTKPTDNLKFYCNGALVNTATRAGSLITTTGSATTPLTISKASDASFQNGGAFRGGVDEVKVSKTSRSAAWINAEYRSMGKQSGFVVKGKTEVKSSLVLTIQQPKQEAVYYTPDLTIAGITNQPAKISYSLDGGTWLELNNEMDGFQSMLNGLKSGVHTLGIEAASLTDPLEKESKVITFQIDGSKMSPSIIADEETGSLVQGESSAPLRVSTYSPTGETIDVRFYEKSTQMVKDFSTKSVTDGIYEQSDAKIPPTNAGEGTAVPIASELIKAADQSYYTTKSLWNYPYQRFEMTINDDISQMDELEVVWEGHSKEQIMLYAWNYNTSKWIQIASQVGNSNNKDFKLIGKLDKSSMVKNKIAKLYVAATQPDTMLPGRNPSSDEYDFSFAWMSDTQHESDKFPYAYKRITQWLADNKDAQKLQYVMHTGDIVDNAGDTRQWRNANESMQILDDANIPYGVLQGNHDLSSSYFSYFGEHRFKNKPQYGGQINNNEHHYDLITAGGIDFIILYVGWNGINQASSLAWANQVLEQHKDRKAILAVHGYLNYDLGREAGENEYDSSGKALRDAIVVKNTNIFMVISGHSQASYSNVKRLGGKVVYELLQDYQDTAMGGAAYFRMLYFNVKDGEINMVPYSPITDDNYGFFQEKAEFFTMPLYTDPHPTELATDYIQIKGSKIKLLGTIPANEANGKATYEWPNLEHNKEYTWYAVAKDANGNEAKLEEKALLIIEPIMQSIQITGLAPMKIGDIIGPQSVEGAGSSSLGYAIQANYTDGSTKMVEGFAITSSNPSVASIESNNTIKANAVGDTVITATVGTLSGSYLLTVREELSQEPTLEYIRLSGLAPVKIGEQRQSVITAVYSDQHTVTLFDGSSPAVEGLILHNSSPEVALMDEQTGLVKALAVGQTTISATYHNLKSSVTFVVQANDEVTPIPKLQSITITGRPALKVGESDQLNVFGQYSHGAPPQLIKDGVQFTSSFNTVASVNDKGLVTAQLPGKTYIKAIYEGLETSIEVEVLPLPSGHNGGGPGNVGNNPGNGGSGSPGTGTDIDQSMIQKVDPTKIIGAGSLGAVTILAEREKERIEIPYTVSKPLAGADLDIKYNWGKIRFPAGSIPAVDPSQTSEEQRISLSYKVWDDDLMWWLKRMDTTGAYDVRPSSYMIHLDWDTPEGIKLASGVNVAALTAKSGQKAKIYLPLPLKSNDLPLVSNINNKRLGLYHLTEDGEWQFQSANSSISSSEAVFELSGGGTYMVLEYNTIYANMKQHWANEVVGDIAARHLFDDLHIEPLDAWDEPSDFHPNKQVTRAEFAVLLTRAIGIKPSGKIRFEDVPDSLWYADTISAASEAGIIQGIGNNKFAPEALVTREEMAVMLMRAWVISKGSLTGIKQGSKFQDKALISGWAEDAIQSAVSLNLLKGRQNGKFSPKENTTRAETTQAIHNILFHK</sequence>
<evidence type="ECO:0000256" key="2">
    <source>
        <dbReference type="ARBA" id="ARBA00023157"/>
    </source>
</evidence>
<evidence type="ECO:0000259" key="4">
    <source>
        <dbReference type="PROSITE" id="PS51272"/>
    </source>
</evidence>